<organism evidence="1 2">
    <name type="scientific">Luteolibacter ambystomatis</name>
    <dbReference type="NCBI Taxonomy" id="2824561"/>
    <lineage>
        <taxon>Bacteria</taxon>
        <taxon>Pseudomonadati</taxon>
        <taxon>Verrucomicrobiota</taxon>
        <taxon>Verrucomicrobiia</taxon>
        <taxon>Verrucomicrobiales</taxon>
        <taxon>Verrucomicrobiaceae</taxon>
        <taxon>Luteolibacter</taxon>
    </lineage>
</organism>
<proteinExistence type="predicted"/>
<dbReference type="KEGG" id="lamb:KBB96_20210"/>
<keyword evidence="2" id="KW-1185">Reference proteome</keyword>
<dbReference type="EMBL" id="CP073100">
    <property type="protein sequence ID" value="QUE51165.1"/>
    <property type="molecule type" value="Genomic_DNA"/>
</dbReference>
<dbReference type="Gene3D" id="1.25.40.10">
    <property type="entry name" value="Tetratricopeptide repeat domain"/>
    <property type="match status" value="1"/>
</dbReference>
<evidence type="ECO:0000313" key="2">
    <source>
        <dbReference type="Proteomes" id="UP000676169"/>
    </source>
</evidence>
<dbReference type="InterPro" id="IPR011990">
    <property type="entry name" value="TPR-like_helical_dom_sf"/>
</dbReference>
<dbReference type="Proteomes" id="UP000676169">
    <property type="component" value="Chromosome"/>
</dbReference>
<dbReference type="RefSeq" id="WP_211631304.1">
    <property type="nucleotide sequence ID" value="NZ_CP073100.1"/>
</dbReference>
<evidence type="ECO:0008006" key="3">
    <source>
        <dbReference type="Google" id="ProtNLM"/>
    </source>
</evidence>
<dbReference type="AlphaFoldDB" id="A0A975J009"/>
<protein>
    <recommendedName>
        <fullName evidence="3">Tetratricopeptide repeat protein</fullName>
    </recommendedName>
</protein>
<dbReference type="SUPFAM" id="SSF48452">
    <property type="entry name" value="TPR-like"/>
    <property type="match status" value="1"/>
</dbReference>
<accession>A0A975J009</accession>
<gene>
    <name evidence="1" type="ORF">KBB96_20210</name>
</gene>
<sequence length="328" mass="36244">MNDEELQRIKVGSKQEMQQGIAHLNQGEWQAALGCFDRAVALRETTPWREDGEAAWLLAAAWINRSDALRQLGDARLLPEAIRSLDRGIEAMQHVRLEGDPMFAERLILAWINRGTVCGDAGQSEEALAGFAKADEVLETWGREVTTTRRFMHAMLLVNRSRVLLESGAVEEGWRQSAAGVELLKSLEPGDGLVAQTGIRARGVLCHALALLVEKPGGEQPDDWIAAATDAAEEALAIVKRTGTRDPGVADLVRYGARIYRICQPQFLAEFVREWLAPDGPLAHDARLREEMQGVVQLARAEAETRLRAAPHDDAVAQRELRILKALE</sequence>
<evidence type="ECO:0000313" key="1">
    <source>
        <dbReference type="EMBL" id="QUE51165.1"/>
    </source>
</evidence>
<name>A0A975J009_9BACT</name>
<reference evidence="1" key="1">
    <citation type="submission" date="2021-04" db="EMBL/GenBank/DDBJ databases">
        <title>Luteolibacter sp. 32A isolated from the skin of an Anderson's salamander (Ambystoma andersonii).</title>
        <authorList>
            <person name="Spergser J."/>
            <person name="Busse H.-J."/>
        </authorList>
    </citation>
    <scope>NUCLEOTIDE SEQUENCE</scope>
    <source>
        <strain evidence="1">32A</strain>
    </source>
</reference>